<dbReference type="Gene3D" id="3.30.160.60">
    <property type="entry name" value="Classic Zinc Finger"/>
    <property type="match status" value="1"/>
</dbReference>
<organism evidence="4 5">
    <name type="scientific">Mycena citricolor</name>
    <dbReference type="NCBI Taxonomy" id="2018698"/>
    <lineage>
        <taxon>Eukaryota</taxon>
        <taxon>Fungi</taxon>
        <taxon>Dikarya</taxon>
        <taxon>Basidiomycota</taxon>
        <taxon>Agaricomycotina</taxon>
        <taxon>Agaricomycetes</taxon>
        <taxon>Agaricomycetidae</taxon>
        <taxon>Agaricales</taxon>
        <taxon>Marasmiineae</taxon>
        <taxon>Mycenaceae</taxon>
        <taxon>Mycena</taxon>
    </lineage>
</organism>
<protein>
    <recommendedName>
        <fullName evidence="3">C2H2-type domain-containing protein</fullName>
    </recommendedName>
</protein>
<keyword evidence="5" id="KW-1185">Reference proteome</keyword>
<evidence type="ECO:0000259" key="3">
    <source>
        <dbReference type="PROSITE" id="PS50157"/>
    </source>
</evidence>
<evidence type="ECO:0000313" key="5">
    <source>
        <dbReference type="Proteomes" id="UP001295794"/>
    </source>
</evidence>
<reference evidence="4" key="1">
    <citation type="submission" date="2023-11" db="EMBL/GenBank/DDBJ databases">
        <authorList>
            <person name="De Vega J J."/>
            <person name="De Vega J J."/>
        </authorList>
    </citation>
    <scope>NUCLEOTIDE SEQUENCE</scope>
</reference>
<evidence type="ECO:0000313" key="4">
    <source>
        <dbReference type="EMBL" id="CAK5281195.1"/>
    </source>
</evidence>
<dbReference type="EMBL" id="CAVNYO010000444">
    <property type="protein sequence ID" value="CAK5281195.1"/>
    <property type="molecule type" value="Genomic_DNA"/>
</dbReference>
<dbReference type="SMART" id="SM00355">
    <property type="entry name" value="ZnF_C2H2"/>
    <property type="match status" value="1"/>
</dbReference>
<proteinExistence type="predicted"/>
<comment type="caution">
    <text evidence="4">The sequence shown here is derived from an EMBL/GenBank/DDBJ whole genome shotgun (WGS) entry which is preliminary data.</text>
</comment>
<dbReference type="GO" id="GO:0008270">
    <property type="term" value="F:zinc ion binding"/>
    <property type="evidence" value="ECO:0007669"/>
    <property type="project" value="UniProtKB-KW"/>
</dbReference>
<feature type="non-terminal residue" evidence="4">
    <location>
        <position position="1"/>
    </location>
</feature>
<keyword evidence="1" id="KW-0479">Metal-binding</keyword>
<feature type="compositionally biased region" description="Acidic residues" evidence="2">
    <location>
        <begin position="25"/>
        <end position="49"/>
    </location>
</feature>
<dbReference type="PROSITE" id="PS50157">
    <property type="entry name" value="ZINC_FINGER_C2H2_2"/>
    <property type="match status" value="1"/>
</dbReference>
<name>A0AAD2HUA7_9AGAR</name>
<dbReference type="InterPro" id="IPR013087">
    <property type="entry name" value="Znf_C2H2_type"/>
</dbReference>
<feature type="compositionally biased region" description="Low complexity" evidence="2">
    <location>
        <begin position="73"/>
        <end position="83"/>
    </location>
</feature>
<feature type="region of interest" description="Disordered" evidence="2">
    <location>
        <begin position="191"/>
        <end position="214"/>
    </location>
</feature>
<feature type="domain" description="C2H2-type" evidence="3">
    <location>
        <begin position="325"/>
        <end position="355"/>
    </location>
</feature>
<evidence type="ECO:0000256" key="2">
    <source>
        <dbReference type="SAM" id="MobiDB-lite"/>
    </source>
</evidence>
<accession>A0AAD2HUA7</accession>
<keyword evidence="1" id="KW-0863">Zinc-finger</keyword>
<dbReference type="Proteomes" id="UP001295794">
    <property type="component" value="Unassembled WGS sequence"/>
</dbReference>
<feature type="region of interest" description="Disordered" evidence="2">
    <location>
        <begin position="1"/>
        <end position="49"/>
    </location>
</feature>
<feature type="region of interest" description="Disordered" evidence="2">
    <location>
        <begin position="72"/>
        <end position="107"/>
    </location>
</feature>
<evidence type="ECO:0000256" key="1">
    <source>
        <dbReference type="PROSITE-ProRule" id="PRU00042"/>
    </source>
</evidence>
<dbReference type="PROSITE" id="PS00028">
    <property type="entry name" value="ZINC_FINGER_C2H2_1"/>
    <property type="match status" value="1"/>
</dbReference>
<keyword evidence="1" id="KW-0862">Zinc</keyword>
<gene>
    <name evidence="4" type="ORF">MYCIT1_LOCUS32131</name>
</gene>
<dbReference type="AlphaFoldDB" id="A0AAD2HUA7"/>
<sequence length="562" mass="58139">ATTSRYKNMAEAAGSVATPAQPPATEEEYGEGEWEGEYDEDELEDEEDIDAAAAAIAQKLEAELWADIQRVNGSSTPAAGSGSHPPPPMPQAQPVQGRPIQMPTTPPTAQELATVNTVRVVIATLERDSVALATFASSTIPDLGGPSVLDVLRDISGSGRIPHGLAGYITRFVVALAKSESLFGGMKNSEVPSQTLRQKRKREEDEEQEYANKRAHVAAPAHPTPLLGTTTTLESEISAAVRKISQTIKDVSDALSPALVASIQPQLHRIFLFAVSSSQPPGIYTAPLQEIGGLIQVIGLLGHTEIVPKDSIPSSNNNTFLASVYPCLVDGCGKFYTRSDGLREHQKFVHEGMPPRAVNRAGESEVDGNMVATARTVVLSLHSPLQVLVANALSASAQPANGAVSSPGIAPAVPAPGASSASVSTPIASPAVVPPSTAPATPVPPPIVAAAASPLVAASPPAAIPPPVTAAAFPPPVVSAAALPAPSAQLTSDVTTAIATPDALEKPTSSETITDEDTLALEEALAAAAAQAEAELLEADEDDDEDFDDYEEVLPEMYSAAP</sequence>